<accession>A0ABD0RB73</accession>
<dbReference type="AlphaFoldDB" id="A0ABD0RB73"/>
<keyword evidence="2" id="KW-1185">Reference proteome</keyword>
<dbReference type="PANTHER" id="PTHR12673">
    <property type="entry name" value="FACIOGENITAL DYSPLASIA PROTEIN"/>
    <property type="match status" value="1"/>
</dbReference>
<sequence>SDHQRLADIFVQKGPYLKMYSTYIREFDRNVALLDEHCRKNPPFANVVRQFE</sequence>
<dbReference type="Proteomes" id="UP001529510">
    <property type="component" value="Unassembled WGS sequence"/>
</dbReference>
<feature type="non-terminal residue" evidence="1">
    <location>
        <position position="1"/>
    </location>
</feature>
<organism evidence="1 2">
    <name type="scientific">Cirrhinus mrigala</name>
    <name type="common">Mrigala</name>
    <dbReference type="NCBI Taxonomy" id="683832"/>
    <lineage>
        <taxon>Eukaryota</taxon>
        <taxon>Metazoa</taxon>
        <taxon>Chordata</taxon>
        <taxon>Craniata</taxon>
        <taxon>Vertebrata</taxon>
        <taxon>Euteleostomi</taxon>
        <taxon>Actinopterygii</taxon>
        <taxon>Neopterygii</taxon>
        <taxon>Teleostei</taxon>
        <taxon>Ostariophysi</taxon>
        <taxon>Cypriniformes</taxon>
        <taxon>Cyprinidae</taxon>
        <taxon>Labeoninae</taxon>
        <taxon>Labeonini</taxon>
        <taxon>Cirrhinus</taxon>
    </lineage>
</organism>
<reference evidence="1 2" key="1">
    <citation type="submission" date="2024-05" db="EMBL/GenBank/DDBJ databases">
        <title>Genome sequencing and assembly of Indian major carp, Cirrhinus mrigala (Hamilton, 1822).</title>
        <authorList>
            <person name="Mohindra V."/>
            <person name="Chowdhury L.M."/>
            <person name="Lal K."/>
            <person name="Jena J.K."/>
        </authorList>
    </citation>
    <scope>NUCLEOTIDE SEQUENCE [LARGE SCALE GENOMIC DNA]</scope>
    <source>
        <strain evidence="1">CM1030</strain>
        <tissue evidence="1">Blood</tissue>
    </source>
</reference>
<proteinExistence type="predicted"/>
<dbReference type="InterPro" id="IPR035899">
    <property type="entry name" value="DBL_dom_sf"/>
</dbReference>
<dbReference type="InterPro" id="IPR051092">
    <property type="entry name" value="FYVE_RhoGEF_PH"/>
</dbReference>
<gene>
    <name evidence="1" type="ORF">M9458_009351</name>
</gene>
<evidence type="ECO:0000313" key="1">
    <source>
        <dbReference type="EMBL" id="KAL0195779.1"/>
    </source>
</evidence>
<dbReference type="PANTHER" id="PTHR12673:SF12">
    <property type="entry name" value="FYVE, RHOGEF AND PH DOMAIN-CONTAINING PROTEIN 6"/>
    <property type="match status" value="1"/>
</dbReference>
<comment type="caution">
    <text evidence="1">The sequence shown here is derived from an EMBL/GenBank/DDBJ whole genome shotgun (WGS) entry which is preliminary data.</text>
</comment>
<evidence type="ECO:0000313" key="2">
    <source>
        <dbReference type="Proteomes" id="UP001529510"/>
    </source>
</evidence>
<dbReference type="SUPFAM" id="SSF48065">
    <property type="entry name" value="DBL homology domain (DH-domain)"/>
    <property type="match status" value="1"/>
</dbReference>
<feature type="non-terminal residue" evidence="1">
    <location>
        <position position="52"/>
    </location>
</feature>
<name>A0ABD0RB73_CIRMR</name>
<protein>
    <submittedName>
        <fullName evidence="1">Uncharacterized protein</fullName>
    </submittedName>
</protein>
<dbReference type="Gene3D" id="1.20.900.10">
    <property type="entry name" value="Dbl homology (DH) domain"/>
    <property type="match status" value="1"/>
</dbReference>
<dbReference type="EMBL" id="JAMKFB020000004">
    <property type="protein sequence ID" value="KAL0195779.1"/>
    <property type="molecule type" value="Genomic_DNA"/>
</dbReference>